<dbReference type="SMART" id="SM00421">
    <property type="entry name" value="HTH_LUXR"/>
    <property type="match status" value="1"/>
</dbReference>
<dbReference type="InterPro" id="IPR000073">
    <property type="entry name" value="AB_hydrolase_1"/>
</dbReference>
<name>A0A6L6WHY4_9RHOB</name>
<protein>
    <recommendedName>
        <fullName evidence="1">HTH luxR-type domain-containing protein</fullName>
    </recommendedName>
</protein>
<dbReference type="AlphaFoldDB" id="A0A6L6WHY4"/>
<dbReference type="InterPro" id="IPR016032">
    <property type="entry name" value="Sig_transdc_resp-reg_C-effctor"/>
</dbReference>
<organism evidence="2 3">
    <name type="scientific">Parasedimentitalea huanghaiensis</name>
    <dbReference type="NCBI Taxonomy" id="2682100"/>
    <lineage>
        <taxon>Bacteria</taxon>
        <taxon>Pseudomonadati</taxon>
        <taxon>Pseudomonadota</taxon>
        <taxon>Alphaproteobacteria</taxon>
        <taxon>Rhodobacterales</taxon>
        <taxon>Paracoccaceae</taxon>
        <taxon>Parasedimentitalea</taxon>
    </lineage>
</organism>
<dbReference type="InterPro" id="IPR029058">
    <property type="entry name" value="AB_hydrolase_fold"/>
</dbReference>
<dbReference type="SUPFAM" id="SSF53474">
    <property type="entry name" value="alpha/beta-Hydrolases"/>
    <property type="match status" value="1"/>
</dbReference>
<gene>
    <name evidence="2" type="ORF">GO984_16610</name>
</gene>
<evidence type="ECO:0000313" key="3">
    <source>
        <dbReference type="Proteomes" id="UP000478892"/>
    </source>
</evidence>
<accession>A0A6L6WHY4</accession>
<comment type="caution">
    <text evidence="2">The sequence shown here is derived from an EMBL/GenBank/DDBJ whole genome shotgun (WGS) entry which is preliminary data.</text>
</comment>
<dbReference type="GO" id="GO:0006355">
    <property type="term" value="P:regulation of DNA-templated transcription"/>
    <property type="evidence" value="ECO:0007669"/>
    <property type="project" value="InterPro"/>
</dbReference>
<keyword evidence="3" id="KW-1185">Reference proteome</keyword>
<dbReference type="Gene3D" id="1.10.10.10">
    <property type="entry name" value="Winged helix-like DNA-binding domain superfamily/Winged helix DNA-binding domain"/>
    <property type="match status" value="1"/>
</dbReference>
<reference evidence="2 3" key="1">
    <citation type="submission" date="2019-12" db="EMBL/GenBank/DDBJ databases">
        <authorList>
            <person name="Zhang Y.-J."/>
        </authorList>
    </citation>
    <scope>NUCLEOTIDE SEQUENCE [LARGE SCALE GENOMIC DNA]</scope>
    <source>
        <strain evidence="2 3">CY05</strain>
    </source>
</reference>
<dbReference type="EMBL" id="WQLV01000011">
    <property type="protein sequence ID" value="MVO17436.1"/>
    <property type="molecule type" value="Genomic_DNA"/>
</dbReference>
<dbReference type="InterPro" id="IPR036388">
    <property type="entry name" value="WH-like_DNA-bd_sf"/>
</dbReference>
<evidence type="ECO:0000313" key="2">
    <source>
        <dbReference type="EMBL" id="MVO17436.1"/>
    </source>
</evidence>
<proteinExistence type="predicted"/>
<feature type="domain" description="HTH luxR-type" evidence="1">
    <location>
        <begin position="263"/>
        <end position="320"/>
    </location>
</feature>
<dbReference type="SUPFAM" id="SSF46894">
    <property type="entry name" value="C-terminal effector domain of the bipartite response regulators"/>
    <property type="match status" value="1"/>
</dbReference>
<dbReference type="PANTHER" id="PTHR43433">
    <property type="entry name" value="HYDROLASE, ALPHA/BETA FOLD FAMILY PROTEIN"/>
    <property type="match status" value="1"/>
</dbReference>
<dbReference type="Proteomes" id="UP000478892">
    <property type="component" value="Unassembled WGS sequence"/>
</dbReference>
<sequence>MKRCSSWASPTGARSKAISVMGHMWTEFPLMERVHAVAAGRVLENLTLCADDCGAMWCFCFVSFGYLDMSGNFEQLTHLVYEASLDNSLWPELILELTEEVQRARDSRFLEHNDSKGLENLSQHFRRAFSISKRMVDLQERETYLSSVLNSFAFGVALFGETGQLLMANRSMQETLRLGAILPNGELPGLLNDKGEQSLASLVGACIQNEVSHEFQLPGSCQEPMMVLPRQEAERIGFPSIASAVLISAGRGKNDALRSFSHTHHFSRREAELLGELSQKGDLRSAAVEMGLSYESARTYLKRIYDKTGFHNQASLIAGLAATPMSALRRSELFKGERQNVRRMITLRDGRNLEYFCLGPETGDPVLVFDALSGVAIDVVGYPDLCSRYLERHNIRLITPCRSGAFRSEARDMDSLRDFTSDVEQLMEQLDLDNVGILALSFGSGSALAVAHGLGPRVRKIVLSSAAYPVYRHPNWRELDQFYHMSSILGRHWPAMLRQVIPFLVRSILQNRDNYFDRYCKRTRSADDVEILSHPVIRRRTAEMLAQRTAMGMEGMVEENLLNAQGWDFPVQDITVPVEIFQGDLDNVAPVQGAELLAQHLPDAHLTAMADKGHYHHITNWPWLLARAAGRDVEPGSERYSIPDL</sequence>
<dbReference type="Pfam" id="PF00561">
    <property type="entry name" value="Abhydrolase_1"/>
    <property type="match status" value="1"/>
</dbReference>
<dbReference type="InterPro" id="IPR050471">
    <property type="entry name" value="AB_hydrolase"/>
</dbReference>
<dbReference type="GO" id="GO:0003677">
    <property type="term" value="F:DNA binding"/>
    <property type="evidence" value="ECO:0007669"/>
    <property type="project" value="InterPro"/>
</dbReference>
<dbReference type="InterPro" id="IPR000792">
    <property type="entry name" value="Tscrpt_reg_LuxR_C"/>
</dbReference>
<dbReference type="Gene3D" id="3.40.50.1820">
    <property type="entry name" value="alpha/beta hydrolase"/>
    <property type="match status" value="1"/>
</dbReference>
<dbReference type="PANTHER" id="PTHR43433:SF10">
    <property type="entry name" value="AB HYDROLASE-1 DOMAIN-CONTAINING PROTEIN"/>
    <property type="match status" value="1"/>
</dbReference>
<evidence type="ECO:0000259" key="1">
    <source>
        <dbReference type="SMART" id="SM00421"/>
    </source>
</evidence>